<dbReference type="EMBL" id="MCFF01000018">
    <property type="protein sequence ID" value="ORZ16199.1"/>
    <property type="molecule type" value="Genomic_DNA"/>
</dbReference>
<feature type="compositionally biased region" description="Polar residues" evidence="1">
    <location>
        <begin position="11"/>
        <end position="24"/>
    </location>
</feature>
<evidence type="ECO:0000256" key="1">
    <source>
        <dbReference type="SAM" id="MobiDB-lite"/>
    </source>
</evidence>
<evidence type="ECO:0000313" key="2">
    <source>
        <dbReference type="EMBL" id="ORZ16199.1"/>
    </source>
</evidence>
<dbReference type="AlphaFoldDB" id="A0A1Y2GN56"/>
<name>A0A1Y2GN56_9FUNG</name>
<keyword evidence="3" id="KW-1185">Reference proteome</keyword>
<organism evidence="2 3">
    <name type="scientific">Lobosporangium transversale</name>
    <dbReference type="NCBI Taxonomy" id="64571"/>
    <lineage>
        <taxon>Eukaryota</taxon>
        <taxon>Fungi</taxon>
        <taxon>Fungi incertae sedis</taxon>
        <taxon>Mucoromycota</taxon>
        <taxon>Mortierellomycotina</taxon>
        <taxon>Mortierellomycetes</taxon>
        <taxon>Mortierellales</taxon>
        <taxon>Mortierellaceae</taxon>
        <taxon>Lobosporangium</taxon>
    </lineage>
</organism>
<sequence>MVTHMDKGANASKQMLRNPQQDQMTHPHDSKLTNDIPEDKQEESTRSDAKTTTSNQSSNEEDSATSTKTYNSLEVPSHIK</sequence>
<comment type="caution">
    <text evidence="2">The sequence shown here is derived from an EMBL/GenBank/DDBJ whole genome shotgun (WGS) entry which is preliminary data.</text>
</comment>
<dbReference type="Proteomes" id="UP000193648">
    <property type="component" value="Unassembled WGS sequence"/>
</dbReference>
<dbReference type="RefSeq" id="XP_021881546.1">
    <property type="nucleotide sequence ID" value="XM_022030117.1"/>
</dbReference>
<feature type="compositionally biased region" description="Polar residues" evidence="1">
    <location>
        <begin position="50"/>
        <end position="74"/>
    </location>
</feature>
<feature type="compositionally biased region" description="Basic and acidic residues" evidence="1">
    <location>
        <begin position="25"/>
        <end position="49"/>
    </location>
</feature>
<accession>A0A1Y2GN56</accession>
<dbReference type="GeneID" id="33571960"/>
<evidence type="ECO:0000313" key="3">
    <source>
        <dbReference type="Proteomes" id="UP000193648"/>
    </source>
</evidence>
<gene>
    <name evidence="2" type="ORF">BCR41DRAFT_422197</name>
</gene>
<dbReference type="InParanoid" id="A0A1Y2GN56"/>
<reference evidence="2 3" key="1">
    <citation type="submission" date="2016-07" db="EMBL/GenBank/DDBJ databases">
        <title>Pervasive Adenine N6-methylation of Active Genes in Fungi.</title>
        <authorList>
            <consortium name="DOE Joint Genome Institute"/>
            <person name="Mondo S.J."/>
            <person name="Dannebaum R.O."/>
            <person name="Kuo R.C."/>
            <person name="Labutti K."/>
            <person name="Haridas S."/>
            <person name="Kuo A."/>
            <person name="Salamov A."/>
            <person name="Ahrendt S.R."/>
            <person name="Lipzen A."/>
            <person name="Sullivan W."/>
            <person name="Andreopoulos W.B."/>
            <person name="Clum A."/>
            <person name="Lindquist E."/>
            <person name="Daum C."/>
            <person name="Ramamoorthy G.K."/>
            <person name="Gryganskyi A."/>
            <person name="Culley D."/>
            <person name="Magnuson J.K."/>
            <person name="James T.Y."/>
            <person name="O'Malley M.A."/>
            <person name="Stajich J.E."/>
            <person name="Spatafora J.W."/>
            <person name="Visel A."/>
            <person name="Grigoriev I.V."/>
        </authorList>
    </citation>
    <scope>NUCLEOTIDE SEQUENCE [LARGE SCALE GENOMIC DNA]</scope>
    <source>
        <strain evidence="2 3">NRRL 3116</strain>
    </source>
</reference>
<proteinExistence type="predicted"/>
<protein>
    <submittedName>
        <fullName evidence="2">Uncharacterized protein</fullName>
    </submittedName>
</protein>
<feature type="region of interest" description="Disordered" evidence="1">
    <location>
        <begin position="1"/>
        <end position="80"/>
    </location>
</feature>